<feature type="transmembrane region" description="Helical" evidence="5">
    <location>
        <begin position="154"/>
        <end position="179"/>
    </location>
</feature>
<feature type="transmembrane region" description="Helical" evidence="5">
    <location>
        <begin position="381"/>
        <end position="400"/>
    </location>
</feature>
<dbReference type="Proteomes" id="UP000295221">
    <property type="component" value="Unassembled WGS sequence"/>
</dbReference>
<dbReference type="GO" id="GO:0016020">
    <property type="term" value="C:membrane"/>
    <property type="evidence" value="ECO:0007669"/>
    <property type="project" value="UniProtKB-SubCell"/>
</dbReference>
<evidence type="ECO:0000313" key="8">
    <source>
        <dbReference type="Proteomes" id="UP000295221"/>
    </source>
</evidence>
<comment type="caution">
    <text evidence="7">The sequence shown here is derived from an EMBL/GenBank/DDBJ whole genome shotgun (WGS) entry which is preliminary data.</text>
</comment>
<accession>A0A4R2GFD6</accession>
<evidence type="ECO:0000256" key="3">
    <source>
        <dbReference type="ARBA" id="ARBA00022989"/>
    </source>
</evidence>
<keyword evidence="2 5" id="KW-0812">Transmembrane</keyword>
<dbReference type="GO" id="GO:0016874">
    <property type="term" value="F:ligase activity"/>
    <property type="evidence" value="ECO:0007669"/>
    <property type="project" value="UniProtKB-KW"/>
</dbReference>
<dbReference type="PANTHER" id="PTHR37422">
    <property type="entry name" value="TEICHURONIC ACID BIOSYNTHESIS PROTEIN TUAE"/>
    <property type="match status" value="1"/>
</dbReference>
<dbReference type="Pfam" id="PF04932">
    <property type="entry name" value="Wzy_C"/>
    <property type="match status" value="1"/>
</dbReference>
<reference evidence="7 8" key="1">
    <citation type="submission" date="2019-03" db="EMBL/GenBank/DDBJ databases">
        <title>Genomic Encyclopedia of Type Strains, Phase IV (KMG-IV): sequencing the most valuable type-strain genomes for metagenomic binning, comparative biology and taxonomic classification.</title>
        <authorList>
            <person name="Goeker M."/>
        </authorList>
    </citation>
    <scope>NUCLEOTIDE SEQUENCE [LARGE SCALE GENOMIC DNA]</scope>
    <source>
        <strain evidence="7 8">DSM 24179</strain>
    </source>
</reference>
<gene>
    <name evidence="7" type="ORF">EV194_1113</name>
</gene>
<evidence type="ECO:0000256" key="5">
    <source>
        <dbReference type="SAM" id="Phobius"/>
    </source>
</evidence>
<dbReference type="InterPro" id="IPR007016">
    <property type="entry name" value="O-antigen_ligase-rel_domated"/>
</dbReference>
<protein>
    <submittedName>
        <fullName evidence="7">O-antigen ligase</fullName>
    </submittedName>
</protein>
<feature type="transmembrane region" description="Helical" evidence="5">
    <location>
        <begin position="124"/>
        <end position="142"/>
    </location>
</feature>
<evidence type="ECO:0000256" key="4">
    <source>
        <dbReference type="ARBA" id="ARBA00023136"/>
    </source>
</evidence>
<evidence type="ECO:0000259" key="6">
    <source>
        <dbReference type="Pfam" id="PF04932"/>
    </source>
</evidence>
<sequence>MLQNLLYEKNNYLTLLFWVALGVFAGPLVYALVPLHMFIIQKKGEWLWLLLGFWLILTLSDSRKIMFSFAETIKPLVLITLAFLLYTNTNHPKSSFYKPFIPFFIIAFYSLVESPRLTTGFQKTLSYLIFLATIPGIVNLLINDQRDRFLTHLVYLGTILLGVGLVLRVINPGFVLFAGERYSGLLGNPNAIGIYGFVFLALFTTIKHYHQQLFSNKETIIIYSIIALSQIFAGSRGGIFACLIFMLAWVLFRKSAVMAFISMTVIFFSSTLVMNNFVEVVTYLGLTDYFRLETLETGSGRIYVTELAWQYIHQNFWFSKGFAYNEHILSIHQLSLASKGHVGNFHNSWLTIWIDTGLIGLLLFSIGWITNFIKASRYSNMIWALFFGMLISVSVESWLIASLNPFTIVAVIILTMMSNPNFYAYNENEFIEQD</sequence>
<feature type="domain" description="O-antigen ligase-related" evidence="6">
    <location>
        <begin position="225"/>
        <end position="364"/>
    </location>
</feature>
<comment type="subcellular location">
    <subcellularLocation>
        <location evidence="1">Membrane</location>
        <topology evidence="1">Multi-pass membrane protein</topology>
    </subcellularLocation>
</comment>
<feature type="transmembrane region" description="Helical" evidence="5">
    <location>
        <begin position="72"/>
        <end position="89"/>
    </location>
</feature>
<feature type="transmembrane region" description="Helical" evidence="5">
    <location>
        <begin position="191"/>
        <end position="209"/>
    </location>
</feature>
<name>A0A4R2GFD6_9BACT</name>
<evidence type="ECO:0000313" key="7">
    <source>
        <dbReference type="EMBL" id="TCO06887.1"/>
    </source>
</evidence>
<dbReference type="RefSeq" id="WP_132434483.1">
    <property type="nucleotide sequence ID" value="NZ_SLWK01000011.1"/>
</dbReference>
<organism evidence="7 8">
    <name type="scientific">Natronoflexus pectinivorans</name>
    <dbReference type="NCBI Taxonomy" id="682526"/>
    <lineage>
        <taxon>Bacteria</taxon>
        <taxon>Pseudomonadati</taxon>
        <taxon>Bacteroidota</taxon>
        <taxon>Bacteroidia</taxon>
        <taxon>Marinilabiliales</taxon>
        <taxon>Marinilabiliaceae</taxon>
        <taxon>Natronoflexus</taxon>
    </lineage>
</organism>
<keyword evidence="7" id="KW-0436">Ligase</keyword>
<dbReference type="AlphaFoldDB" id="A0A4R2GFD6"/>
<feature type="transmembrane region" description="Helical" evidence="5">
    <location>
        <begin position="12"/>
        <end position="33"/>
    </location>
</feature>
<dbReference type="EMBL" id="SLWK01000011">
    <property type="protein sequence ID" value="TCO06887.1"/>
    <property type="molecule type" value="Genomic_DNA"/>
</dbReference>
<keyword evidence="8" id="KW-1185">Reference proteome</keyword>
<evidence type="ECO:0000256" key="1">
    <source>
        <dbReference type="ARBA" id="ARBA00004141"/>
    </source>
</evidence>
<feature type="transmembrane region" description="Helical" evidence="5">
    <location>
        <begin position="257"/>
        <end position="278"/>
    </location>
</feature>
<evidence type="ECO:0000256" key="2">
    <source>
        <dbReference type="ARBA" id="ARBA00022692"/>
    </source>
</evidence>
<feature type="transmembrane region" description="Helical" evidence="5">
    <location>
        <begin position="45"/>
        <end position="60"/>
    </location>
</feature>
<feature type="transmembrane region" description="Helical" evidence="5">
    <location>
        <begin position="406"/>
        <end position="425"/>
    </location>
</feature>
<feature type="transmembrane region" description="Helical" evidence="5">
    <location>
        <begin position="221"/>
        <end position="250"/>
    </location>
</feature>
<dbReference type="InterPro" id="IPR051533">
    <property type="entry name" value="WaaL-like"/>
</dbReference>
<dbReference type="PANTHER" id="PTHR37422:SF13">
    <property type="entry name" value="LIPOPOLYSACCHARIDE BIOSYNTHESIS PROTEIN PA4999-RELATED"/>
    <property type="match status" value="1"/>
</dbReference>
<keyword evidence="3 5" id="KW-1133">Transmembrane helix</keyword>
<feature type="transmembrane region" description="Helical" evidence="5">
    <location>
        <begin position="95"/>
        <end position="112"/>
    </location>
</feature>
<dbReference type="OrthoDB" id="1111552at2"/>
<proteinExistence type="predicted"/>
<keyword evidence="4 5" id="KW-0472">Membrane</keyword>
<feature type="transmembrane region" description="Helical" evidence="5">
    <location>
        <begin position="350"/>
        <end position="369"/>
    </location>
</feature>